<evidence type="ECO:0000256" key="1">
    <source>
        <dbReference type="SAM" id="Phobius"/>
    </source>
</evidence>
<proteinExistence type="predicted"/>
<dbReference type="EMBL" id="ASGP02000008">
    <property type="protein sequence ID" value="KAH9494284.1"/>
    <property type="molecule type" value="Genomic_DNA"/>
</dbReference>
<name>A0A922HKH3_DERFA</name>
<keyword evidence="3" id="KW-1185">Reference proteome</keyword>
<gene>
    <name evidence="2" type="ORF">DERF_014978</name>
</gene>
<evidence type="ECO:0000313" key="3">
    <source>
        <dbReference type="Proteomes" id="UP000790347"/>
    </source>
</evidence>
<keyword evidence="1" id="KW-1133">Transmembrane helix</keyword>
<keyword evidence="1" id="KW-0812">Transmembrane</keyword>
<evidence type="ECO:0000313" key="2">
    <source>
        <dbReference type="EMBL" id="KAH9494284.1"/>
    </source>
</evidence>
<organism evidence="2 3">
    <name type="scientific">Dermatophagoides farinae</name>
    <name type="common">American house dust mite</name>
    <dbReference type="NCBI Taxonomy" id="6954"/>
    <lineage>
        <taxon>Eukaryota</taxon>
        <taxon>Metazoa</taxon>
        <taxon>Ecdysozoa</taxon>
        <taxon>Arthropoda</taxon>
        <taxon>Chelicerata</taxon>
        <taxon>Arachnida</taxon>
        <taxon>Acari</taxon>
        <taxon>Acariformes</taxon>
        <taxon>Sarcoptiformes</taxon>
        <taxon>Astigmata</taxon>
        <taxon>Psoroptidia</taxon>
        <taxon>Analgoidea</taxon>
        <taxon>Pyroglyphidae</taxon>
        <taxon>Dermatophagoidinae</taxon>
        <taxon>Dermatophagoides</taxon>
    </lineage>
</organism>
<sequence>MNLTKKKTKSNCPVGPFLLHIFFLFSLNFQNVPKDNSMRKKILHIIIIITFDVMSIKFLMINNSVII</sequence>
<keyword evidence="1" id="KW-0472">Membrane</keyword>
<reference evidence="2" key="1">
    <citation type="submission" date="2013-05" db="EMBL/GenBank/DDBJ databases">
        <authorList>
            <person name="Yim A.K.Y."/>
            <person name="Chan T.F."/>
            <person name="Ji K.M."/>
            <person name="Liu X.Y."/>
            <person name="Zhou J.W."/>
            <person name="Li R.Q."/>
            <person name="Yang K.Y."/>
            <person name="Li J."/>
            <person name="Li M."/>
            <person name="Law P.T.W."/>
            <person name="Wu Y.L."/>
            <person name="Cai Z.L."/>
            <person name="Qin H."/>
            <person name="Bao Y."/>
            <person name="Leung R.K.K."/>
            <person name="Ng P.K.S."/>
            <person name="Zou J."/>
            <person name="Zhong X.J."/>
            <person name="Ran P.X."/>
            <person name="Zhong N.S."/>
            <person name="Liu Z.G."/>
            <person name="Tsui S.K.W."/>
        </authorList>
    </citation>
    <scope>NUCLEOTIDE SEQUENCE</scope>
    <source>
        <strain evidence="2">Derf</strain>
        <tissue evidence="2">Whole organism</tissue>
    </source>
</reference>
<dbReference type="Proteomes" id="UP000790347">
    <property type="component" value="Unassembled WGS sequence"/>
</dbReference>
<comment type="caution">
    <text evidence="2">The sequence shown here is derived from an EMBL/GenBank/DDBJ whole genome shotgun (WGS) entry which is preliminary data.</text>
</comment>
<reference evidence="2" key="2">
    <citation type="journal article" date="2022" name="Res Sq">
        <title>Comparative Genomics Reveals Insights into the Divergent Evolution of Astigmatic Mites and Household Pest Adaptations.</title>
        <authorList>
            <person name="Xiong Q."/>
            <person name="Wan A.T.-Y."/>
            <person name="Liu X.-Y."/>
            <person name="Fung C.S.-H."/>
            <person name="Xiao X."/>
            <person name="Malainual N."/>
            <person name="Hou J."/>
            <person name="Wang L."/>
            <person name="Wang M."/>
            <person name="Yang K."/>
            <person name="Cui Y."/>
            <person name="Leung E."/>
            <person name="Nong W."/>
            <person name="Shin S.-K."/>
            <person name="Au S."/>
            <person name="Jeong K.Y."/>
            <person name="Chew F.T."/>
            <person name="Hui J."/>
            <person name="Leung T.F."/>
            <person name="Tungtrongchitr A."/>
            <person name="Zhong N."/>
            <person name="Liu Z."/>
            <person name="Tsui S."/>
        </authorList>
    </citation>
    <scope>NUCLEOTIDE SEQUENCE</scope>
    <source>
        <strain evidence="2">Derf</strain>
        <tissue evidence="2">Whole organism</tissue>
    </source>
</reference>
<feature type="transmembrane region" description="Helical" evidence="1">
    <location>
        <begin position="42"/>
        <end position="61"/>
    </location>
</feature>
<dbReference type="AlphaFoldDB" id="A0A922HKH3"/>
<protein>
    <submittedName>
        <fullName evidence="2">Uncharacterized protein</fullName>
    </submittedName>
</protein>
<feature type="transmembrane region" description="Helical" evidence="1">
    <location>
        <begin position="12"/>
        <end position="30"/>
    </location>
</feature>
<accession>A0A922HKH3</accession>